<evidence type="ECO:0000313" key="8">
    <source>
        <dbReference type="Proteomes" id="UP000831151"/>
    </source>
</evidence>
<name>A0A9E7DL39_9FIRM</name>
<evidence type="ECO:0000256" key="4">
    <source>
        <dbReference type="ARBA" id="ARBA00023004"/>
    </source>
</evidence>
<organism evidence="7 8">
    <name type="scientific">Fenollaria massiliensis</name>
    <dbReference type="NCBI Taxonomy" id="938288"/>
    <lineage>
        <taxon>Bacteria</taxon>
        <taxon>Bacillati</taxon>
        <taxon>Bacillota</taxon>
        <taxon>Clostridia</taxon>
        <taxon>Eubacteriales</taxon>
        <taxon>Fenollaria</taxon>
    </lineage>
</organism>
<dbReference type="SFLD" id="SFLDS00029">
    <property type="entry name" value="Radical_SAM"/>
    <property type="match status" value="1"/>
</dbReference>
<dbReference type="SMART" id="SM00729">
    <property type="entry name" value="Elp3"/>
    <property type="match status" value="1"/>
</dbReference>
<dbReference type="PANTHER" id="PTHR43409:SF4">
    <property type="entry name" value="RADICAL SAM SUPERFAMILY PROTEIN"/>
    <property type="match status" value="1"/>
</dbReference>
<feature type="domain" description="Radical SAM core" evidence="6">
    <location>
        <begin position="1"/>
        <end position="225"/>
    </location>
</feature>
<dbReference type="KEGG" id="fms:M1R53_00210"/>
<dbReference type="SFLD" id="SFLDG01095">
    <property type="entry name" value="Uncharacterised_Radical_SAM_Su"/>
    <property type="match status" value="1"/>
</dbReference>
<dbReference type="InterPro" id="IPR051198">
    <property type="entry name" value="BchE-like"/>
</dbReference>
<protein>
    <submittedName>
        <fullName evidence="7">Radical SAM protein</fullName>
    </submittedName>
</protein>
<dbReference type="GO" id="GO:0051536">
    <property type="term" value="F:iron-sulfur cluster binding"/>
    <property type="evidence" value="ECO:0007669"/>
    <property type="project" value="UniProtKB-KW"/>
</dbReference>
<dbReference type="SUPFAM" id="SSF102114">
    <property type="entry name" value="Radical SAM enzymes"/>
    <property type="match status" value="1"/>
</dbReference>
<sequence>MVPVTSGCSYQKCLYCDLNFRQKFHIFKLNEIEEYLCSEKTKYDNMRRSPKKFTLLEGNPLCVKASFLEDVFNLIHKYFEVQYISMFARASDVLRKTDKELLRLKAMGMDRLCLGLESGSDEVLSFHKKGHGVSDSLRACKKLERLGINYSVYIMLGLGGKEMTMAHRIETAKLLNEIKPFEIVFVTTVIFKRAPLKDIVRAKEFTRLRVKEVLDEEIYILENLETNTVIKATHKTNPLPLLAKFPEGKADMIRKLKEYIDNNTEKELRRMEMKKWQIWSKE</sequence>
<dbReference type="SFLD" id="SFLDG01082">
    <property type="entry name" value="B12-binding_domain_containing"/>
    <property type="match status" value="1"/>
</dbReference>
<keyword evidence="2" id="KW-0949">S-adenosyl-L-methionine</keyword>
<keyword evidence="3" id="KW-0479">Metal-binding</keyword>
<dbReference type="AlphaFoldDB" id="A0A9E7DL39"/>
<evidence type="ECO:0000256" key="1">
    <source>
        <dbReference type="ARBA" id="ARBA00001966"/>
    </source>
</evidence>
<keyword evidence="8" id="KW-1185">Reference proteome</keyword>
<dbReference type="Gene3D" id="3.20.20.70">
    <property type="entry name" value="Aldolase class I"/>
    <property type="match status" value="1"/>
</dbReference>
<accession>A0A9E7DL39</accession>
<evidence type="ECO:0000256" key="2">
    <source>
        <dbReference type="ARBA" id="ARBA00022691"/>
    </source>
</evidence>
<dbReference type="CDD" id="cd01335">
    <property type="entry name" value="Radical_SAM"/>
    <property type="match status" value="1"/>
</dbReference>
<proteinExistence type="predicted"/>
<evidence type="ECO:0000313" key="7">
    <source>
        <dbReference type="EMBL" id="UQK59852.1"/>
    </source>
</evidence>
<dbReference type="InterPro" id="IPR007197">
    <property type="entry name" value="rSAM"/>
</dbReference>
<dbReference type="GO" id="GO:0046872">
    <property type="term" value="F:metal ion binding"/>
    <property type="evidence" value="ECO:0007669"/>
    <property type="project" value="UniProtKB-KW"/>
</dbReference>
<dbReference type="EMBL" id="CP096649">
    <property type="protein sequence ID" value="UQK59852.1"/>
    <property type="molecule type" value="Genomic_DNA"/>
</dbReference>
<dbReference type="Pfam" id="PF04055">
    <property type="entry name" value="Radical_SAM"/>
    <property type="match status" value="1"/>
</dbReference>
<evidence type="ECO:0000256" key="3">
    <source>
        <dbReference type="ARBA" id="ARBA00022723"/>
    </source>
</evidence>
<dbReference type="GO" id="GO:0003824">
    <property type="term" value="F:catalytic activity"/>
    <property type="evidence" value="ECO:0007669"/>
    <property type="project" value="InterPro"/>
</dbReference>
<keyword evidence="4" id="KW-0408">Iron</keyword>
<dbReference type="Proteomes" id="UP000831151">
    <property type="component" value="Chromosome"/>
</dbReference>
<dbReference type="InterPro" id="IPR006638">
    <property type="entry name" value="Elp3/MiaA/NifB-like_rSAM"/>
</dbReference>
<evidence type="ECO:0000256" key="5">
    <source>
        <dbReference type="ARBA" id="ARBA00023014"/>
    </source>
</evidence>
<dbReference type="PROSITE" id="PS51918">
    <property type="entry name" value="RADICAL_SAM"/>
    <property type="match status" value="1"/>
</dbReference>
<gene>
    <name evidence="7" type="ORF">M1R53_00210</name>
</gene>
<reference evidence="7" key="1">
    <citation type="submission" date="2022-04" db="EMBL/GenBank/DDBJ databases">
        <title>Complete genome sequences of Ezakiella coagulans and Fenollaria massiliensis.</title>
        <authorList>
            <person name="France M.T."/>
            <person name="Clifford J."/>
            <person name="Narina S."/>
            <person name="Rutt L."/>
            <person name="Ravel J."/>
        </authorList>
    </citation>
    <scope>NUCLEOTIDE SEQUENCE</scope>
    <source>
        <strain evidence="7">C0061C2</strain>
    </source>
</reference>
<dbReference type="InterPro" id="IPR058240">
    <property type="entry name" value="rSAM_sf"/>
</dbReference>
<dbReference type="InterPro" id="IPR013785">
    <property type="entry name" value="Aldolase_TIM"/>
</dbReference>
<keyword evidence="5" id="KW-0411">Iron-sulfur</keyword>
<comment type="cofactor">
    <cofactor evidence="1">
        <name>[4Fe-4S] cluster</name>
        <dbReference type="ChEBI" id="CHEBI:49883"/>
    </cofactor>
</comment>
<dbReference type="PANTHER" id="PTHR43409">
    <property type="entry name" value="ANAEROBIC MAGNESIUM-PROTOPORPHYRIN IX MONOMETHYL ESTER CYCLASE-RELATED"/>
    <property type="match status" value="1"/>
</dbReference>
<evidence type="ECO:0000259" key="6">
    <source>
        <dbReference type="PROSITE" id="PS51918"/>
    </source>
</evidence>